<reference evidence="2" key="1">
    <citation type="submission" date="2017-11" db="EMBL/GenBank/DDBJ databases">
        <authorList>
            <person name="Blom J."/>
        </authorList>
    </citation>
    <scope>NUCLEOTIDE SEQUENCE [LARGE SCALE GENOMIC DNA]</scope>
</reference>
<dbReference type="Proteomes" id="UP000239025">
    <property type="component" value="Chromosome 1"/>
</dbReference>
<dbReference type="RefSeq" id="WP_005740785.1">
    <property type="nucleotide sequence ID" value="NZ_LT222319.1"/>
</dbReference>
<evidence type="ECO:0000313" key="2">
    <source>
        <dbReference type="Proteomes" id="UP000239025"/>
    </source>
</evidence>
<gene>
    <name evidence="1" type="ORF">PL963_03459</name>
</gene>
<dbReference type="AlphaFoldDB" id="A0A193SSM7"/>
<organism evidence="1 2">
    <name type="scientific">Pseudomonas cerasi</name>
    <dbReference type="NCBI Taxonomy" id="1583341"/>
    <lineage>
        <taxon>Bacteria</taxon>
        <taxon>Pseudomonadati</taxon>
        <taxon>Pseudomonadota</taxon>
        <taxon>Gammaproteobacteria</taxon>
        <taxon>Pseudomonadales</taxon>
        <taxon>Pseudomonadaceae</taxon>
        <taxon>Pseudomonas</taxon>
    </lineage>
</organism>
<keyword evidence="2" id="KW-1185">Reference proteome</keyword>
<proteinExistence type="predicted"/>
<sequence length="99" mass="10604">MKVSDLDIAELLGVISPAISEVMFKGLDQSTPAHVWRERVKISAEVMGRITAVLQCGDEVGPEIHDLIALCTGHMQTGYEQSFASVLGPGGSLSKIHKT</sequence>
<protein>
    <submittedName>
        <fullName evidence="1">Uncharacterized protein</fullName>
    </submittedName>
</protein>
<evidence type="ECO:0000313" key="1">
    <source>
        <dbReference type="EMBL" id="SOS21549.1"/>
    </source>
</evidence>
<name>A0A193SSM7_9PSED</name>
<accession>A0A193SSM7</accession>
<dbReference type="EMBL" id="LT963395">
    <property type="protein sequence ID" value="SOS21549.1"/>
    <property type="molecule type" value="Genomic_DNA"/>
</dbReference>